<accession>A0A0S2F534</accession>
<evidence type="ECO:0000313" key="2">
    <source>
        <dbReference type="Proteomes" id="UP000060787"/>
    </source>
</evidence>
<evidence type="ECO:0000313" key="1">
    <source>
        <dbReference type="EMBL" id="ALN78573.1"/>
    </source>
</evidence>
<dbReference type="RefSeq" id="WP_148649573.1">
    <property type="nucleotide sequence ID" value="NZ_CP011129.1"/>
</dbReference>
<dbReference type="Proteomes" id="UP000060787">
    <property type="component" value="Chromosome"/>
</dbReference>
<proteinExistence type="predicted"/>
<keyword evidence="2" id="KW-1185">Reference proteome</keyword>
<protein>
    <submittedName>
        <fullName evidence="1">Uncharacterized protein</fullName>
    </submittedName>
</protein>
<gene>
    <name evidence="1" type="ORF">LA76x_0412</name>
</gene>
<dbReference type="EMBL" id="CP011129">
    <property type="protein sequence ID" value="ALN78573.1"/>
    <property type="molecule type" value="Genomic_DNA"/>
</dbReference>
<reference evidence="1" key="1">
    <citation type="journal article" date="2015" name="BMC Genomics">
        <title>Comparative genomics and metabolic profiling of the genus Lysobacter.</title>
        <authorList>
            <person name="de Bruijn I."/>
            <person name="Cheng X."/>
            <person name="de Jager V."/>
            <person name="Exposito R.G."/>
            <person name="Watrous J."/>
            <person name="Patel N."/>
            <person name="Postma J."/>
            <person name="Dorrestein P.C."/>
            <person name="Kobayashi D."/>
            <person name="Raaijmakers J.M."/>
        </authorList>
    </citation>
    <scope>NUCLEOTIDE SEQUENCE [LARGE SCALE GENOMIC DNA]</scope>
    <source>
        <strain evidence="1">76</strain>
    </source>
</reference>
<dbReference type="AlphaFoldDB" id="A0A0S2F534"/>
<dbReference type="PATRIC" id="fig|84531.8.peg.424"/>
<dbReference type="KEGG" id="lab:LA76x_0412"/>
<sequence>MITTHIKPRIQKVRFARKAESLSWVQRELRDTNVPAEFARIVEVKELTADEYDAFAKQPLRGRDWLADFCGIFTDAMEIRSPGRATLYVRTDGYKYARYIGLAAD</sequence>
<name>A0A0S2F534_LYSAN</name>
<organism evidence="1 2">
    <name type="scientific">Lysobacter antibioticus</name>
    <dbReference type="NCBI Taxonomy" id="84531"/>
    <lineage>
        <taxon>Bacteria</taxon>
        <taxon>Pseudomonadati</taxon>
        <taxon>Pseudomonadota</taxon>
        <taxon>Gammaproteobacteria</taxon>
        <taxon>Lysobacterales</taxon>
        <taxon>Lysobacteraceae</taxon>
        <taxon>Lysobacter</taxon>
    </lineage>
</organism>